<evidence type="ECO:0000313" key="2">
    <source>
        <dbReference type="Proteomes" id="UP001150924"/>
    </source>
</evidence>
<accession>A0A9X3ESQ8</accession>
<dbReference type="AlphaFoldDB" id="A0A9X3ESQ8"/>
<proteinExistence type="predicted"/>
<name>A0A9X3ESQ8_9BACT</name>
<evidence type="ECO:0000313" key="1">
    <source>
        <dbReference type="EMBL" id="MCY1008709.1"/>
    </source>
</evidence>
<dbReference type="Pfam" id="PF19715">
    <property type="entry name" value="DUF6210"/>
    <property type="match status" value="1"/>
</dbReference>
<gene>
    <name evidence="1" type="ORF">OV079_24745</name>
</gene>
<dbReference type="Proteomes" id="UP001150924">
    <property type="component" value="Unassembled WGS sequence"/>
</dbReference>
<dbReference type="EMBL" id="JAPNKE010000002">
    <property type="protein sequence ID" value="MCY1008709.1"/>
    <property type="molecule type" value="Genomic_DNA"/>
</dbReference>
<sequence length="137" mass="14924">MNHPVEIDITFCRPGLIILDKHGALYRSQVFGHCCAQVAVRGFFVPLDETFPEFVPESIEAALGTLLANLPGLSESQADEVDAILARYRETEFLRVDRAMLTESGEAWVYVDVTSGGGCPLAGSGPWKGVLVWPNSD</sequence>
<organism evidence="1 2">
    <name type="scientific">Nannocystis pusilla</name>
    <dbReference type="NCBI Taxonomy" id="889268"/>
    <lineage>
        <taxon>Bacteria</taxon>
        <taxon>Pseudomonadati</taxon>
        <taxon>Myxococcota</taxon>
        <taxon>Polyangia</taxon>
        <taxon>Nannocystales</taxon>
        <taxon>Nannocystaceae</taxon>
        <taxon>Nannocystis</taxon>
    </lineage>
</organism>
<reference evidence="1" key="1">
    <citation type="submission" date="2022-11" db="EMBL/GenBank/DDBJ databases">
        <title>Minimal conservation of predation-associated metabolite biosynthetic gene clusters underscores biosynthetic potential of Myxococcota including descriptions for ten novel species: Archangium lansinium sp. nov., Myxococcus landrumus sp. nov., Nannocystis bai.</title>
        <authorList>
            <person name="Ahearne A."/>
            <person name="Stevens C."/>
            <person name="Phillips K."/>
        </authorList>
    </citation>
    <scope>NUCLEOTIDE SEQUENCE</scope>
    <source>
        <strain evidence="1">Na p29</strain>
    </source>
</reference>
<protein>
    <submittedName>
        <fullName evidence="1">DUF6210 family protein</fullName>
    </submittedName>
</protein>
<comment type="caution">
    <text evidence="1">The sequence shown here is derived from an EMBL/GenBank/DDBJ whole genome shotgun (WGS) entry which is preliminary data.</text>
</comment>
<dbReference type="InterPro" id="IPR046182">
    <property type="entry name" value="DUF6210"/>
</dbReference>
<dbReference type="RefSeq" id="WP_267771315.1">
    <property type="nucleotide sequence ID" value="NZ_JAPNKE010000002.1"/>
</dbReference>
<keyword evidence="2" id="KW-1185">Reference proteome</keyword>